<dbReference type="Gene3D" id="3.30.70.330">
    <property type="match status" value="1"/>
</dbReference>
<dbReference type="Gramene" id="rna38932">
    <property type="protein sequence ID" value="RHN44771.1"/>
    <property type="gene ID" value="gene38932"/>
</dbReference>
<dbReference type="eggNOG" id="KOG0533">
    <property type="taxonomic scope" value="Eukaryota"/>
</dbReference>
<dbReference type="PANTHER" id="PTHR19965">
    <property type="entry name" value="RNA AND EXPORT FACTOR BINDING PROTEIN"/>
    <property type="match status" value="1"/>
</dbReference>
<dbReference type="HOGENOM" id="CLU_052367_0_0_1"/>
<dbReference type="SMART" id="SM00360">
    <property type="entry name" value="RRM"/>
    <property type="match status" value="1"/>
</dbReference>
<dbReference type="PROSITE" id="PS50102">
    <property type="entry name" value="RRM"/>
    <property type="match status" value="1"/>
</dbReference>
<dbReference type="GO" id="GO:0003729">
    <property type="term" value="F:mRNA binding"/>
    <property type="evidence" value="ECO:0000318"/>
    <property type="project" value="GO_Central"/>
</dbReference>
<name>G7KWS3_MEDTR</name>
<feature type="compositionally biased region" description="Basic residues" evidence="3">
    <location>
        <begin position="14"/>
        <end position="26"/>
    </location>
</feature>
<evidence type="ECO:0000313" key="8">
    <source>
        <dbReference type="Proteomes" id="UP000002051"/>
    </source>
</evidence>
<reference evidence="9" key="4">
    <citation type="journal article" date="2018" name="Nat. Plants">
        <title>Whole-genome landscape of Medicago truncatula symbiotic genes.</title>
        <authorList>
            <person name="Pecrix Y."/>
            <person name="Staton S.E."/>
            <person name="Sallet E."/>
            <person name="Lelandais-Briere C."/>
            <person name="Moreau S."/>
            <person name="Carrere S."/>
            <person name="Blein T."/>
            <person name="Jardinaud M.F."/>
            <person name="Latrasse D."/>
            <person name="Zouine M."/>
            <person name="Zahm M."/>
            <person name="Kreplak J."/>
            <person name="Mayjonade B."/>
            <person name="Satge C."/>
            <person name="Perez M."/>
            <person name="Cauet S."/>
            <person name="Marande W."/>
            <person name="Chantry-Darmon C."/>
            <person name="Lopez-Roques C."/>
            <person name="Bouchez O."/>
            <person name="Berard A."/>
            <person name="Debelle F."/>
            <person name="Munos S."/>
            <person name="Bendahmane A."/>
            <person name="Berges H."/>
            <person name="Niebel A."/>
            <person name="Buitink J."/>
            <person name="Frugier F."/>
            <person name="Benhamed M."/>
            <person name="Crespi M."/>
            <person name="Gouzy J."/>
            <person name="Gamas P."/>
        </authorList>
    </citation>
    <scope>NUCLEOTIDE SEQUENCE [LARGE SCALE GENOMIC DNA]</scope>
    <source>
        <strain evidence="9">cv. Jemalong A17</strain>
    </source>
</reference>
<protein>
    <submittedName>
        <fullName evidence="6">Putative nucleotide-binding alpha-beta plait domain-containing protein</fullName>
    </submittedName>
    <submittedName>
        <fullName evidence="5">RNA recognition motif</fullName>
    </submittedName>
</protein>
<dbReference type="Pfam" id="PF00076">
    <property type="entry name" value="RRM_1"/>
    <property type="match status" value="1"/>
</dbReference>
<dbReference type="EMBL" id="CM001223">
    <property type="protein sequence ID" value="AES78062.1"/>
    <property type="molecule type" value="Genomic_DNA"/>
</dbReference>
<dbReference type="InterPro" id="IPR051229">
    <property type="entry name" value="ALYREF_mRNA_export"/>
</dbReference>
<evidence type="ECO:0000313" key="9">
    <source>
        <dbReference type="Proteomes" id="UP000265566"/>
    </source>
</evidence>
<dbReference type="GO" id="GO:0005634">
    <property type="term" value="C:nucleus"/>
    <property type="evidence" value="ECO:0000318"/>
    <property type="project" value="GO_Central"/>
</dbReference>
<dbReference type="EMBL" id="PSQE01000007">
    <property type="protein sequence ID" value="RHN44771.1"/>
    <property type="molecule type" value="Genomic_DNA"/>
</dbReference>
<dbReference type="STRING" id="3880.G7KWS3"/>
<keyword evidence="1 2" id="KW-0694">RNA-binding</keyword>
<organism evidence="5 8">
    <name type="scientific">Medicago truncatula</name>
    <name type="common">Barrel medic</name>
    <name type="synonym">Medicago tribuloides</name>
    <dbReference type="NCBI Taxonomy" id="3880"/>
    <lineage>
        <taxon>Eukaryota</taxon>
        <taxon>Viridiplantae</taxon>
        <taxon>Streptophyta</taxon>
        <taxon>Embryophyta</taxon>
        <taxon>Tracheophyta</taxon>
        <taxon>Spermatophyta</taxon>
        <taxon>Magnoliopsida</taxon>
        <taxon>eudicotyledons</taxon>
        <taxon>Gunneridae</taxon>
        <taxon>Pentapetalae</taxon>
        <taxon>rosids</taxon>
        <taxon>fabids</taxon>
        <taxon>Fabales</taxon>
        <taxon>Fabaceae</taxon>
        <taxon>Papilionoideae</taxon>
        <taxon>50 kb inversion clade</taxon>
        <taxon>NPAAA clade</taxon>
        <taxon>Hologalegina</taxon>
        <taxon>IRL clade</taxon>
        <taxon>Trifolieae</taxon>
        <taxon>Medicago</taxon>
    </lineage>
</organism>
<dbReference type="EnsemblPlants" id="AES78062">
    <property type="protein sequence ID" value="AES78062"/>
    <property type="gene ID" value="MTR_7g024090"/>
</dbReference>
<evidence type="ECO:0000313" key="7">
    <source>
        <dbReference type="EnsemblPlants" id="AES78062"/>
    </source>
</evidence>
<sequence>MPAGLDMSLDQITTHRRTTSNRPNRHLGVRSNSVRITPYSISHSQMLEREALRRSNVDDVPQEMVLDQPHQKPITKLYLSNLDDRVSNEDIHLLFSEEGELESYSIHYDQFGRSKGTAEVVFTRQSEALAALKRYNNMKLDGKTLQIELVGTSLVTPAAAPLGQSSLLGKPNDVFARCKIPSPGLMSSGTNLVTPADMPLGRSSLLGKPNDVFARCQIPFPGFISYGTTVDMPLGRSSLHGRPNDVFAREERKFGGSKYNNSSTATHGYLPRKDHTRKAKRQIPMVSAKDLDEDLERYRSEALKENKGKGKGNHD</sequence>
<reference evidence="5 8" key="1">
    <citation type="journal article" date="2011" name="Nature">
        <title>The Medicago genome provides insight into the evolution of rhizobial symbioses.</title>
        <authorList>
            <person name="Young N.D."/>
            <person name="Debelle F."/>
            <person name="Oldroyd G.E."/>
            <person name="Geurts R."/>
            <person name="Cannon S.B."/>
            <person name="Udvardi M.K."/>
            <person name="Benedito V.A."/>
            <person name="Mayer K.F."/>
            <person name="Gouzy J."/>
            <person name="Schoof H."/>
            <person name="Van de Peer Y."/>
            <person name="Proost S."/>
            <person name="Cook D.R."/>
            <person name="Meyers B.C."/>
            <person name="Spannagl M."/>
            <person name="Cheung F."/>
            <person name="De Mita S."/>
            <person name="Krishnakumar V."/>
            <person name="Gundlach H."/>
            <person name="Zhou S."/>
            <person name="Mudge J."/>
            <person name="Bharti A.K."/>
            <person name="Murray J.D."/>
            <person name="Naoumkina M.A."/>
            <person name="Rosen B."/>
            <person name="Silverstein K.A."/>
            <person name="Tang H."/>
            <person name="Rombauts S."/>
            <person name="Zhao P.X."/>
            <person name="Zhou P."/>
            <person name="Barbe V."/>
            <person name="Bardou P."/>
            <person name="Bechner M."/>
            <person name="Bellec A."/>
            <person name="Berger A."/>
            <person name="Berges H."/>
            <person name="Bidwell S."/>
            <person name="Bisseling T."/>
            <person name="Choisne N."/>
            <person name="Couloux A."/>
            <person name="Denny R."/>
            <person name="Deshpande S."/>
            <person name="Dai X."/>
            <person name="Doyle J.J."/>
            <person name="Dudez A.M."/>
            <person name="Farmer A.D."/>
            <person name="Fouteau S."/>
            <person name="Franken C."/>
            <person name="Gibelin C."/>
            <person name="Gish J."/>
            <person name="Goldstein S."/>
            <person name="Gonzalez A.J."/>
            <person name="Green P.J."/>
            <person name="Hallab A."/>
            <person name="Hartog M."/>
            <person name="Hua A."/>
            <person name="Humphray S.J."/>
            <person name="Jeong D.H."/>
            <person name="Jing Y."/>
            <person name="Jocker A."/>
            <person name="Kenton S.M."/>
            <person name="Kim D.J."/>
            <person name="Klee K."/>
            <person name="Lai H."/>
            <person name="Lang C."/>
            <person name="Lin S."/>
            <person name="Macmil S.L."/>
            <person name="Magdelenat G."/>
            <person name="Matthews L."/>
            <person name="McCorrison J."/>
            <person name="Monaghan E.L."/>
            <person name="Mun J.H."/>
            <person name="Najar F.Z."/>
            <person name="Nicholson C."/>
            <person name="Noirot C."/>
            <person name="O'Bleness M."/>
            <person name="Paule C.R."/>
            <person name="Poulain J."/>
            <person name="Prion F."/>
            <person name="Qin B."/>
            <person name="Qu C."/>
            <person name="Retzel E.F."/>
            <person name="Riddle C."/>
            <person name="Sallet E."/>
            <person name="Samain S."/>
            <person name="Samson N."/>
            <person name="Sanders I."/>
            <person name="Saurat O."/>
            <person name="Scarpelli C."/>
            <person name="Schiex T."/>
            <person name="Segurens B."/>
            <person name="Severin A.J."/>
            <person name="Sherrier D.J."/>
            <person name="Shi R."/>
            <person name="Sims S."/>
            <person name="Singer S.R."/>
            <person name="Sinharoy S."/>
            <person name="Sterck L."/>
            <person name="Viollet A."/>
            <person name="Wang B.B."/>
            <person name="Wang K."/>
            <person name="Wang M."/>
            <person name="Wang X."/>
            <person name="Warfsmann J."/>
            <person name="Weissenbach J."/>
            <person name="White D.D."/>
            <person name="White J.D."/>
            <person name="Wiley G.B."/>
            <person name="Wincker P."/>
            <person name="Xing Y."/>
            <person name="Yang L."/>
            <person name="Yao Z."/>
            <person name="Ying F."/>
            <person name="Zhai J."/>
            <person name="Zhou L."/>
            <person name="Zuber A."/>
            <person name="Denarie J."/>
            <person name="Dixon R.A."/>
            <person name="May G.D."/>
            <person name="Schwartz D.C."/>
            <person name="Rogers J."/>
            <person name="Quetier F."/>
            <person name="Town C.D."/>
            <person name="Roe B.A."/>
        </authorList>
    </citation>
    <scope>NUCLEOTIDE SEQUENCE [LARGE SCALE GENOMIC DNA]</scope>
    <source>
        <strain evidence="5">A17</strain>
        <strain evidence="7 8">cv. Jemalong A17</strain>
    </source>
</reference>
<dbReference type="InterPro" id="IPR035979">
    <property type="entry name" value="RBD_domain_sf"/>
</dbReference>
<reference evidence="6" key="5">
    <citation type="journal article" date="2018" name="Nat. Plants">
        <title>Whole-genome landscape of Medicago truncatula symbiotic genes.</title>
        <authorList>
            <person name="Pecrix Y."/>
            <person name="Gamas P."/>
            <person name="Carrere S."/>
        </authorList>
    </citation>
    <scope>NUCLEOTIDE SEQUENCE</scope>
    <source>
        <tissue evidence="6">Leaves</tissue>
    </source>
</reference>
<evidence type="ECO:0000313" key="5">
    <source>
        <dbReference type="EMBL" id="AES78062.1"/>
    </source>
</evidence>
<feature type="compositionally biased region" description="Basic and acidic residues" evidence="3">
    <location>
        <begin position="296"/>
        <end position="315"/>
    </location>
</feature>
<dbReference type="InterPro" id="IPR012677">
    <property type="entry name" value="Nucleotide-bd_a/b_plait_sf"/>
</dbReference>
<keyword evidence="8" id="KW-1185">Reference proteome</keyword>
<evidence type="ECO:0000256" key="1">
    <source>
        <dbReference type="ARBA" id="ARBA00022884"/>
    </source>
</evidence>
<proteinExistence type="predicted"/>
<dbReference type="PANTHER" id="PTHR19965:SF93">
    <property type="entry name" value="RNA RECOGNITION MOTIF"/>
    <property type="match status" value="1"/>
</dbReference>
<feature type="domain" description="RRM" evidence="4">
    <location>
        <begin position="75"/>
        <end position="152"/>
    </location>
</feature>
<dbReference type="Proteomes" id="UP000265566">
    <property type="component" value="Chromosome 7"/>
</dbReference>
<dbReference type="PaxDb" id="3880-AES78062"/>
<dbReference type="SUPFAM" id="SSF54928">
    <property type="entry name" value="RNA-binding domain, RBD"/>
    <property type="match status" value="1"/>
</dbReference>
<evidence type="ECO:0000313" key="6">
    <source>
        <dbReference type="EMBL" id="RHN44771.1"/>
    </source>
</evidence>
<dbReference type="AlphaFoldDB" id="G7KWS3"/>
<dbReference type="GO" id="GO:0006406">
    <property type="term" value="P:mRNA export from nucleus"/>
    <property type="evidence" value="ECO:0000318"/>
    <property type="project" value="GO_Central"/>
</dbReference>
<evidence type="ECO:0000256" key="2">
    <source>
        <dbReference type="PROSITE-ProRule" id="PRU00176"/>
    </source>
</evidence>
<evidence type="ECO:0000259" key="4">
    <source>
        <dbReference type="PROSITE" id="PS50102"/>
    </source>
</evidence>
<dbReference type="KEGG" id="mtr:11446087"/>
<dbReference type="Proteomes" id="UP000002051">
    <property type="component" value="Unassembled WGS sequence"/>
</dbReference>
<evidence type="ECO:0000256" key="3">
    <source>
        <dbReference type="SAM" id="MobiDB-lite"/>
    </source>
</evidence>
<reference evidence="5 8" key="2">
    <citation type="journal article" date="2014" name="BMC Genomics">
        <title>An improved genome release (version Mt4.0) for the model legume Medicago truncatula.</title>
        <authorList>
            <person name="Tang H."/>
            <person name="Krishnakumar V."/>
            <person name="Bidwell S."/>
            <person name="Rosen B."/>
            <person name="Chan A."/>
            <person name="Zhou S."/>
            <person name="Gentzbittel L."/>
            <person name="Childs K.L."/>
            <person name="Yandell M."/>
            <person name="Gundlach H."/>
            <person name="Mayer K.F."/>
            <person name="Schwartz D.C."/>
            <person name="Town C.D."/>
        </authorList>
    </citation>
    <scope>GENOME REANNOTATION</scope>
    <source>
        <strain evidence="7 8">cv. Jemalong A17</strain>
    </source>
</reference>
<accession>G7KWS3</accession>
<reference evidence="7" key="3">
    <citation type="submission" date="2015-04" db="UniProtKB">
        <authorList>
            <consortium name="EnsemblPlants"/>
        </authorList>
    </citation>
    <scope>IDENTIFICATION</scope>
    <source>
        <strain evidence="7">cv. Jemalong A17</strain>
    </source>
</reference>
<feature type="region of interest" description="Disordered" evidence="3">
    <location>
        <begin position="1"/>
        <end position="26"/>
    </location>
</feature>
<feature type="region of interest" description="Disordered" evidence="3">
    <location>
        <begin position="255"/>
        <end position="315"/>
    </location>
</feature>
<dbReference type="OrthoDB" id="1049195at2759"/>
<dbReference type="InterPro" id="IPR000504">
    <property type="entry name" value="RRM_dom"/>
</dbReference>
<gene>
    <name evidence="7" type="primary">11446087</name>
    <name evidence="5" type="ordered locus">MTR_7g024090</name>
    <name evidence="6" type="ORF">MtrunA17_Chr7g0223041</name>
</gene>